<dbReference type="Pfam" id="PF00106">
    <property type="entry name" value="adh_short"/>
    <property type="match status" value="1"/>
</dbReference>
<keyword evidence="2" id="KW-0521">NADP</keyword>
<proteinExistence type="inferred from homology"/>
<name>A0A6J3M3X2_9PEZI</name>
<protein>
    <submittedName>
        <fullName evidence="5">NAD(P)-binding protein</fullName>
    </submittedName>
</protein>
<accession>A0A6J3M3X2</accession>
<dbReference type="SUPFAM" id="SSF51735">
    <property type="entry name" value="NAD(P)-binding Rossmann-fold domains"/>
    <property type="match status" value="1"/>
</dbReference>
<dbReference type="InterPro" id="IPR002347">
    <property type="entry name" value="SDR_fam"/>
</dbReference>
<dbReference type="GO" id="GO:0016491">
    <property type="term" value="F:oxidoreductase activity"/>
    <property type="evidence" value="ECO:0007669"/>
    <property type="project" value="UniProtKB-KW"/>
</dbReference>
<dbReference type="RefSeq" id="XP_033459220.1">
    <property type="nucleotide sequence ID" value="XM_033604986.1"/>
</dbReference>
<organism evidence="5">
    <name type="scientific">Dissoconium aciculare CBS 342.82</name>
    <dbReference type="NCBI Taxonomy" id="1314786"/>
    <lineage>
        <taxon>Eukaryota</taxon>
        <taxon>Fungi</taxon>
        <taxon>Dikarya</taxon>
        <taxon>Ascomycota</taxon>
        <taxon>Pezizomycotina</taxon>
        <taxon>Dothideomycetes</taxon>
        <taxon>Dothideomycetidae</taxon>
        <taxon>Mycosphaerellales</taxon>
        <taxon>Dissoconiaceae</taxon>
        <taxon>Dissoconium</taxon>
    </lineage>
</organism>
<evidence type="ECO:0000256" key="3">
    <source>
        <dbReference type="ARBA" id="ARBA00023002"/>
    </source>
</evidence>
<sequence length="327" mass="35326">MEGLRHMRKQSAFVPEPELTEKNLPDQAGRVCIITGGYAGVGFELSKIIYGKNGTVYIAGRSAEKAEKAMSAIKAALPSSTGKVEFLKVDLSDLSSIKPAVESFNSKESKLDVLINNAGVMFPPAGAKDSHGHELQIGTNCLGPFLLTKLLTPVLERTAKEAPANTVRVAWAGSIAVDVVAPKNGLTIDAAGEFIADKSNATNYGCSKAGNYFLASQYAKHYPIGADGKGVASVAFNPGNLKTELTRHTPVWQTVFLNPFLYSAIYGAYTELFCGWSSEVTADKNGSYVWPWGRFGPVRKDVEQQTQVGGNAEKFWNWCDKETRSFA</sequence>
<keyword evidence="3" id="KW-0560">Oxidoreductase</keyword>
<evidence type="ECO:0000313" key="5">
    <source>
        <dbReference type="RefSeq" id="XP_033459220.1"/>
    </source>
</evidence>
<reference evidence="5" key="1">
    <citation type="submission" date="2020-01" db="EMBL/GenBank/DDBJ databases">
        <authorList>
            <consortium name="DOE Joint Genome Institute"/>
            <person name="Haridas S."/>
            <person name="Albert R."/>
            <person name="Binder M."/>
            <person name="Bloem J."/>
            <person name="Labutti K."/>
            <person name="Salamov A."/>
            <person name="Andreopoulos B."/>
            <person name="Baker S.E."/>
            <person name="Barry K."/>
            <person name="Bills G."/>
            <person name="Bluhm B.H."/>
            <person name="Cannon C."/>
            <person name="Castanera R."/>
            <person name="Culley D.E."/>
            <person name="Daum C."/>
            <person name="Ezra D."/>
            <person name="Gonzalez J.B."/>
            <person name="Henrissat B."/>
            <person name="Kuo A."/>
            <person name="Liang C."/>
            <person name="Lipzen A."/>
            <person name="Lutzoni F."/>
            <person name="Magnuson J."/>
            <person name="Mondo S."/>
            <person name="Nolan M."/>
            <person name="Ohm R."/>
            <person name="Pangilinan J."/>
            <person name="Park H.-J."/>
            <person name="Ramirez L."/>
            <person name="Alfaro M."/>
            <person name="Sun H."/>
            <person name="Tritt A."/>
            <person name="Yoshinaga Y."/>
            <person name="Zwiers L.-H."/>
            <person name="Turgeon B.G."/>
            <person name="Goodwin S.B."/>
            <person name="Spatafora J.W."/>
            <person name="Crous P.W."/>
            <person name="Grigoriev I.V."/>
        </authorList>
    </citation>
    <scope>NUCLEOTIDE SEQUENCE</scope>
    <source>
        <strain evidence="5">CBS 342.82</strain>
    </source>
</reference>
<reference evidence="5" key="2">
    <citation type="submission" date="2020-04" db="EMBL/GenBank/DDBJ databases">
        <authorList>
            <consortium name="NCBI Genome Project"/>
        </authorList>
    </citation>
    <scope>NUCLEOTIDE SEQUENCE</scope>
    <source>
        <strain evidence="5">CBS 342.82</strain>
    </source>
</reference>
<dbReference type="OrthoDB" id="191139at2759"/>
<comment type="similarity">
    <text evidence="1">Belongs to the short-chain dehydrogenases/reductases (SDR) family.</text>
</comment>
<dbReference type="PANTHER" id="PTHR24320">
    <property type="entry name" value="RETINOL DEHYDROGENASE"/>
    <property type="match status" value="1"/>
</dbReference>
<dbReference type="InterPro" id="IPR036291">
    <property type="entry name" value="NAD(P)-bd_dom_sf"/>
</dbReference>
<dbReference type="Gene3D" id="3.40.50.720">
    <property type="entry name" value="NAD(P)-binding Rossmann-like Domain"/>
    <property type="match status" value="1"/>
</dbReference>
<keyword evidence="4" id="KW-1185">Reference proteome</keyword>
<dbReference type="AlphaFoldDB" id="A0A6J3M3X2"/>
<dbReference type="Proteomes" id="UP000504637">
    <property type="component" value="Unplaced"/>
</dbReference>
<evidence type="ECO:0000256" key="2">
    <source>
        <dbReference type="ARBA" id="ARBA00022857"/>
    </source>
</evidence>
<gene>
    <name evidence="5" type="ORF">K489DRAFT_380926</name>
</gene>
<reference evidence="5" key="3">
    <citation type="submission" date="2025-08" db="UniProtKB">
        <authorList>
            <consortium name="RefSeq"/>
        </authorList>
    </citation>
    <scope>IDENTIFICATION</scope>
    <source>
        <strain evidence="5">CBS 342.82</strain>
    </source>
</reference>
<evidence type="ECO:0000256" key="1">
    <source>
        <dbReference type="ARBA" id="ARBA00006484"/>
    </source>
</evidence>
<evidence type="ECO:0000313" key="4">
    <source>
        <dbReference type="Proteomes" id="UP000504637"/>
    </source>
</evidence>
<dbReference type="GeneID" id="54362786"/>
<dbReference type="PRINTS" id="PR00081">
    <property type="entry name" value="GDHRDH"/>
</dbReference>
<dbReference type="PANTHER" id="PTHR24320:SF236">
    <property type="entry name" value="SHORT-CHAIN DEHYDROGENASE-RELATED"/>
    <property type="match status" value="1"/>
</dbReference>